<dbReference type="Proteomes" id="UP000029389">
    <property type="component" value="Unassembled WGS sequence"/>
</dbReference>
<dbReference type="PATRIC" id="fig|1405.8.peg.5362"/>
<feature type="domain" description="YCII-related" evidence="2">
    <location>
        <begin position="22"/>
        <end position="88"/>
    </location>
</feature>
<evidence type="ECO:0000313" key="5">
    <source>
        <dbReference type="Proteomes" id="UP000029389"/>
    </source>
</evidence>
<dbReference type="Proteomes" id="UP000264294">
    <property type="component" value="Unassembled WGS sequence"/>
</dbReference>
<name>A0A090YZN2_9BACI</name>
<protein>
    <submittedName>
        <fullName evidence="3">YCII-related domain protein</fullName>
    </submittedName>
</protein>
<evidence type="ECO:0000259" key="2">
    <source>
        <dbReference type="Pfam" id="PF03795"/>
    </source>
</evidence>
<comment type="similarity">
    <text evidence="1">Belongs to the YciI family.</text>
</comment>
<dbReference type="Pfam" id="PF03795">
    <property type="entry name" value="YCII"/>
    <property type="match status" value="1"/>
</dbReference>
<evidence type="ECO:0000313" key="3">
    <source>
        <dbReference type="EMBL" id="KFN03847.1"/>
    </source>
</evidence>
<gene>
    <name evidence="4" type="ORF">D0U04_20640</name>
    <name evidence="3" type="ORF">DJ93_5203</name>
</gene>
<reference evidence="3 5" key="1">
    <citation type="submission" date="2014-04" db="EMBL/GenBank/DDBJ databases">
        <authorList>
            <person name="Bishop-Lilly K.A."/>
            <person name="Broomall S.M."/>
            <person name="Chain P.S."/>
            <person name="Chertkov O."/>
            <person name="Coyne S.R."/>
            <person name="Daligault H.E."/>
            <person name="Davenport K.W."/>
            <person name="Erkkila T."/>
            <person name="Frey K.G."/>
            <person name="Gibbons H.S."/>
            <person name="Gu W."/>
            <person name="Jaissle J."/>
            <person name="Johnson S.L."/>
            <person name="Koroleva G.I."/>
            <person name="Ladner J.T."/>
            <person name="Lo C.-C."/>
            <person name="Minogue T.D."/>
            <person name="Munk C."/>
            <person name="Palacios G.F."/>
            <person name="Redden C.L."/>
            <person name="Rosenzweig C.N."/>
            <person name="Scholz M.B."/>
            <person name="Teshima H."/>
            <person name="Xu Y."/>
        </authorList>
    </citation>
    <scope>NUCLEOTIDE SEQUENCE [LARGE SCALE GENOMIC DNA]</scope>
    <source>
        <strain evidence="3 5">BHP</strain>
    </source>
</reference>
<dbReference type="Gene3D" id="3.30.70.1060">
    <property type="entry name" value="Dimeric alpha+beta barrel"/>
    <property type="match status" value="1"/>
</dbReference>
<comment type="caution">
    <text evidence="3">The sequence shown here is derived from an EMBL/GenBank/DDBJ whole genome shotgun (WGS) entry which is preliminary data.</text>
</comment>
<dbReference type="EMBL" id="QVOD01000030">
    <property type="protein sequence ID" value="RFT64996.1"/>
    <property type="molecule type" value="Genomic_DNA"/>
</dbReference>
<dbReference type="EMBL" id="JMQC01000008">
    <property type="protein sequence ID" value="KFN03847.1"/>
    <property type="molecule type" value="Genomic_DNA"/>
</dbReference>
<reference evidence="4 6" key="2">
    <citation type="submission" date="2018-08" db="EMBL/GenBank/DDBJ databases">
        <title>Bacillus clarus sp. nov. strain PS00077A.</title>
        <authorList>
            <person name="Mendez Acevedo M."/>
            <person name="Carroll L."/>
            <person name="Mukherjee M."/>
            <person name="Wiedmann M."/>
            <person name="Kovac J."/>
        </authorList>
    </citation>
    <scope>NUCLEOTIDE SEQUENCE [LARGE SCALE GENOMIC DNA]</scope>
    <source>
        <strain evidence="4 6">PS00077A</strain>
    </source>
</reference>
<evidence type="ECO:0000313" key="4">
    <source>
        <dbReference type="EMBL" id="RFT64996.1"/>
    </source>
</evidence>
<dbReference type="RefSeq" id="WP_042983950.1">
    <property type="nucleotide sequence ID" value="NZ_JMQC01000008.1"/>
</dbReference>
<dbReference type="AlphaFoldDB" id="A0A090YZN2"/>
<accession>A0A090YZN2</accession>
<proteinExistence type="inferred from homology"/>
<organism evidence="3 5">
    <name type="scientific">Bacillus clarus</name>
    <dbReference type="NCBI Taxonomy" id="2338372"/>
    <lineage>
        <taxon>Bacteria</taxon>
        <taxon>Bacillati</taxon>
        <taxon>Bacillota</taxon>
        <taxon>Bacilli</taxon>
        <taxon>Bacillales</taxon>
        <taxon>Bacillaceae</taxon>
        <taxon>Bacillus</taxon>
        <taxon>Bacillus cereus group</taxon>
    </lineage>
</organism>
<evidence type="ECO:0000256" key="1">
    <source>
        <dbReference type="ARBA" id="ARBA00007689"/>
    </source>
</evidence>
<dbReference type="InterPro" id="IPR011008">
    <property type="entry name" value="Dimeric_a/b-barrel"/>
</dbReference>
<dbReference type="InterPro" id="IPR005545">
    <property type="entry name" value="YCII"/>
</dbReference>
<dbReference type="SUPFAM" id="SSF54909">
    <property type="entry name" value="Dimeric alpha+beta barrel"/>
    <property type="match status" value="1"/>
</dbReference>
<sequence length="95" mass="11125">MNYFVILFTQGENWEQGKKIWEQDLEKHRDFWREYGEKTDKVIGAGPFTDDTGGMIILEIESLDEATRIVNLDPAVIGEIFKTTVHPWHPLSKRF</sequence>
<dbReference type="PANTHER" id="PTHR37828">
    <property type="entry name" value="GSR2449 PROTEIN"/>
    <property type="match status" value="1"/>
</dbReference>
<keyword evidence="6" id="KW-1185">Reference proteome</keyword>
<dbReference type="PANTHER" id="PTHR37828:SF1">
    <property type="entry name" value="YCII-RELATED DOMAIN-CONTAINING PROTEIN"/>
    <property type="match status" value="1"/>
</dbReference>
<evidence type="ECO:0000313" key="6">
    <source>
        <dbReference type="Proteomes" id="UP000264294"/>
    </source>
</evidence>